<sequence length="98" mass="10916">MKHEPGSLPRVRLCHSWPMTDSAPGTGPDEMLCSAKGCRADAVWALRWNNPKIHTPDRRKIWLACDAHRESLSAFLSRRDFLKDVVPVADREAPPAGG</sequence>
<protein>
    <recommendedName>
        <fullName evidence="3">Acetone carboxylase</fullName>
    </recommendedName>
</protein>
<evidence type="ECO:0000313" key="1">
    <source>
        <dbReference type="EMBL" id="GAA0577886.1"/>
    </source>
</evidence>
<dbReference type="Proteomes" id="UP001501427">
    <property type="component" value="Unassembled WGS sequence"/>
</dbReference>
<name>A0ABP3PXA4_9ACTN</name>
<keyword evidence="2" id="KW-1185">Reference proteome</keyword>
<accession>A0ABP3PXA4</accession>
<evidence type="ECO:0008006" key="3">
    <source>
        <dbReference type="Google" id="ProtNLM"/>
    </source>
</evidence>
<evidence type="ECO:0000313" key="2">
    <source>
        <dbReference type="Proteomes" id="UP001501427"/>
    </source>
</evidence>
<comment type="caution">
    <text evidence="1">The sequence shown here is derived from an EMBL/GenBank/DDBJ whole genome shotgun (WGS) entry which is preliminary data.</text>
</comment>
<organism evidence="1 2">
    <name type="scientific">Actinomadura livida</name>
    <dbReference type="NCBI Taxonomy" id="79909"/>
    <lineage>
        <taxon>Bacteria</taxon>
        <taxon>Bacillati</taxon>
        <taxon>Actinomycetota</taxon>
        <taxon>Actinomycetes</taxon>
        <taxon>Streptosporangiales</taxon>
        <taxon>Thermomonosporaceae</taxon>
        <taxon>Actinomadura</taxon>
    </lineage>
</organism>
<proteinExistence type="predicted"/>
<gene>
    <name evidence="1" type="ORF">GCM10009546_45360</name>
</gene>
<reference evidence="2" key="1">
    <citation type="journal article" date="2019" name="Int. J. Syst. Evol. Microbiol.">
        <title>The Global Catalogue of Microorganisms (GCM) 10K type strain sequencing project: providing services to taxonomists for standard genome sequencing and annotation.</title>
        <authorList>
            <consortium name="The Broad Institute Genomics Platform"/>
            <consortium name="The Broad Institute Genome Sequencing Center for Infectious Disease"/>
            <person name="Wu L."/>
            <person name="Ma J."/>
        </authorList>
    </citation>
    <scope>NUCLEOTIDE SEQUENCE [LARGE SCALE GENOMIC DNA]</scope>
    <source>
        <strain evidence="2">JCM 10667</strain>
    </source>
</reference>
<dbReference type="EMBL" id="BAAAHD010000045">
    <property type="protein sequence ID" value="GAA0577886.1"/>
    <property type="molecule type" value="Genomic_DNA"/>
</dbReference>